<dbReference type="EMBL" id="BMAU01021094">
    <property type="protein sequence ID" value="GFX90232.1"/>
    <property type="molecule type" value="Genomic_DNA"/>
</dbReference>
<reference evidence="1" key="1">
    <citation type="submission" date="2020-08" db="EMBL/GenBank/DDBJ databases">
        <title>Multicomponent nature underlies the extraordinary mechanical properties of spider dragline silk.</title>
        <authorList>
            <person name="Kono N."/>
            <person name="Nakamura H."/>
            <person name="Mori M."/>
            <person name="Yoshida Y."/>
            <person name="Ohtoshi R."/>
            <person name="Malay A.D."/>
            <person name="Moran D.A.P."/>
            <person name="Tomita M."/>
            <person name="Numata K."/>
            <person name="Arakawa K."/>
        </authorList>
    </citation>
    <scope>NUCLEOTIDE SEQUENCE</scope>
</reference>
<gene>
    <name evidence="1" type="ORF">TNCV_3848071</name>
</gene>
<dbReference type="AlphaFoldDB" id="A0A8X6RCX0"/>
<sequence>MGKERMVCGKKTMINTTAPLQNFLSVKTSRNTLSVKEEHVVDTYDALLVRVLGVADNGGAGLEPRVAAILVDEAIITAHHLALVDHWKRRRDFWDRIRHFFGLVIPPFLQKLNLQRVPKLFSLIDPLSCFSVSDRPLLT</sequence>
<evidence type="ECO:0000313" key="2">
    <source>
        <dbReference type="Proteomes" id="UP000887159"/>
    </source>
</evidence>
<organism evidence="1 2">
    <name type="scientific">Trichonephila clavipes</name>
    <name type="common">Golden silk orbweaver</name>
    <name type="synonym">Nephila clavipes</name>
    <dbReference type="NCBI Taxonomy" id="2585209"/>
    <lineage>
        <taxon>Eukaryota</taxon>
        <taxon>Metazoa</taxon>
        <taxon>Ecdysozoa</taxon>
        <taxon>Arthropoda</taxon>
        <taxon>Chelicerata</taxon>
        <taxon>Arachnida</taxon>
        <taxon>Araneae</taxon>
        <taxon>Araneomorphae</taxon>
        <taxon>Entelegynae</taxon>
        <taxon>Araneoidea</taxon>
        <taxon>Nephilidae</taxon>
        <taxon>Trichonephila</taxon>
    </lineage>
</organism>
<accession>A0A8X6RCX0</accession>
<name>A0A8X6RCX0_TRICX</name>
<dbReference type="Proteomes" id="UP000887159">
    <property type="component" value="Unassembled WGS sequence"/>
</dbReference>
<keyword evidence="2" id="KW-1185">Reference proteome</keyword>
<evidence type="ECO:0000313" key="1">
    <source>
        <dbReference type="EMBL" id="GFX90232.1"/>
    </source>
</evidence>
<protein>
    <submittedName>
        <fullName evidence="1">Uncharacterized protein</fullName>
    </submittedName>
</protein>
<proteinExistence type="predicted"/>
<comment type="caution">
    <text evidence="1">The sequence shown here is derived from an EMBL/GenBank/DDBJ whole genome shotgun (WGS) entry which is preliminary data.</text>
</comment>